<feature type="transmembrane region" description="Helical" evidence="1">
    <location>
        <begin position="43"/>
        <end position="59"/>
    </location>
</feature>
<proteinExistence type="predicted"/>
<dbReference type="InterPro" id="IPR021299">
    <property type="entry name" value="DUF2871"/>
</dbReference>
<keyword evidence="1" id="KW-1133">Transmembrane helix</keyword>
<dbReference type="AlphaFoldDB" id="A0A2S7N477"/>
<feature type="transmembrane region" description="Helical" evidence="1">
    <location>
        <begin position="5"/>
        <end position="23"/>
    </location>
</feature>
<gene>
    <name evidence="2" type="ORF">CYL18_02775</name>
</gene>
<name>A0A2S7N477_9BACI</name>
<keyword evidence="1" id="KW-0812">Transmembrane</keyword>
<accession>A0A2S7N477</accession>
<dbReference type="EMBL" id="PKOZ01000001">
    <property type="protein sequence ID" value="PQD96829.1"/>
    <property type="molecule type" value="Genomic_DNA"/>
</dbReference>
<dbReference type="Proteomes" id="UP000239663">
    <property type="component" value="Unassembled WGS sequence"/>
</dbReference>
<organism evidence="2 3">
    <name type="scientific">Pradoshia eiseniae</name>
    <dbReference type="NCBI Taxonomy" id="2064768"/>
    <lineage>
        <taxon>Bacteria</taxon>
        <taxon>Bacillati</taxon>
        <taxon>Bacillota</taxon>
        <taxon>Bacilli</taxon>
        <taxon>Bacillales</taxon>
        <taxon>Bacillaceae</taxon>
        <taxon>Pradoshia</taxon>
    </lineage>
</organism>
<evidence type="ECO:0008006" key="4">
    <source>
        <dbReference type="Google" id="ProtNLM"/>
    </source>
</evidence>
<sequence length="145" mass="15924">MMKKLYYSAVTYMALALISGVFFREFTKLNGIYETTTLGKVHGHLFSLGFIVFLIALLFEKTCQITQDDMFQFFFIAYHIGLGVSATAMTVRGVLSVLELKGSLELSSGLDASISGISGMGHIVMSIGLVLFVLILRNRLLKPSA</sequence>
<evidence type="ECO:0000313" key="3">
    <source>
        <dbReference type="Proteomes" id="UP000239663"/>
    </source>
</evidence>
<evidence type="ECO:0000256" key="1">
    <source>
        <dbReference type="SAM" id="Phobius"/>
    </source>
</evidence>
<feature type="transmembrane region" description="Helical" evidence="1">
    <location>
        <begin position="71"/>
        <end position="94"/>
    </location>
</feature>
<feature type="transmembrane region" description="Helical" evidence="1">
    <location>
        <begin position="114"/>
        <end position="136"/>
    </location>
</feature>
<dbReference type="OrthoDB" id="1644899at2"/>
<evidence type="ECO:0000313" key="2">
    <source>
        <dbReference type="EMBL" id="PQD96829.1"/>
    </source>
</evidence>
<keyword evidence="3" id="KW-1185">Reference proteome</keyword>
<dbReference type="Pfam" id="PF11070">
    <property type="entry name" value="DUF2871"/>
    <property type="match status" value="1"/>
</dbReference>
<comment type="caution">
    <text evidence="2">The sequence shown here is derived from an EMBL/GenBank/DDBJ whole genome shotgun (WGS) entry which is preliminary data.</text>
</comment>
<protein>
    <recommendedName>
        <fullName evidence="4">DUF2871 domain-containing protein</fullName>
    </recommendedName>
</protein>
<keyword evidence="1" id="KW-0472">Membrane</keyword>
<reference evidence="2 3" key="1">
    <citation type="submission" date="2017-12" db="EMBL/GenBank/DDBJ databases">
        <title>Taxonomic description and draft genome of Pradoshia cofamensis Gen. nov., sp. nov., a thermotolerant bacillale isolated from anterior gut of earthworm Eisenia fetida.</title>
        <authorList>
            <person name="Saha T."/>
            <person name="Chakraborty R."/>
        </authorList>
    </citation>
    <scope>NUCLEOTIDE SEQUENCE [LARGE SCALE GENOMIC DNA]</scope>
    <source>
        <strain evidence="2 3">EAG3</strain>
    </source>
</reference>